<reference evidence="2 3" key="1">
    <citation type="submission" date="2024-02" db="EMBL/GenBank/DDBJ databases">
        <authorList>
            <person name="Daric V."/>
            <person name="Darras S."/>
        </authorList>
    </citation>
    <scope>NUCLEOTIDE SEQUENCE [LARGE SCALE GENOMIC DNA]</scope>
</reference>
<dbReference type="Gene3D" id="3.40.30.10">
    <property type="entry name" value="Glutaredoxin"/>
    <property type="match status" value="1"/>
</dbReference>
<dbReference type="EMBL" id="CAWYQH010000001">
    <property type="protein sequence ID" value="CAK8672163.1"/>
    <property type="molecule type" value="Genomic_DNA"/>
</dbReference>
<sequence>MHQLVIFKDMLERYSKHPVDFLVVYIEEAHPLDGWSLDSNQFKLQKPKHMKERVQAAEMFVEHAKVDCPIVVDGMENEANNAYGALPERLYIILNGNIAYEGGKGPLLYDLNELELALKKIISV</sequence>
<evidence type="ECO:0000256" key="1">
    <source>
        <dbReference type="RuleBase" id="RU000676"/>
    </source>
</evidence>
<evidence type="ECO:0000313" key="2">
    <source>
        <dbReference type="EMBL" id="CAK8672163.1"/>
    </source>
</evidence>
<comment type="function">
    <text evidence="1">Responsible for the deiodination of T4 (3,5,3',5'-tetraiodothyronine).</text>
</comment>
<gene>
    <name evidence="2" type="ORF">CVLEPA_LOCUS1153</name>
</gene>
<keyword evidence="1" id="KW-0712">Selenocysteine</keyword>
<dbReference type="Proteomes" id="UP001642483">
    <property type="component" value="Unassembled WGS sequence"/>
</dbReference>
<proteinExistence type="inferred from homology"/>
<dbReference type="InterPro" id="IPR000643">
    <property type="entry name" value="Iodothyronine_deiodinase"/>
</dbReference>
<accession>A0ABP0F0G8</accession>
<dbReference type="Pfam" id="PF00837">
    <property type="entry name" value="T4_deiodinase"/>
    <property type="match status" value="1"/>
</dbReference>
<organism evidence="2 3">
    <name type="scientific">Clavelina lepadiformis</name>
    <name type="common">Light-bulb sea squirt</name>
    <name type="synonym">Ascidia lepadiformis</name>
    <dbReference type="NCBI Taxonomy" id="159417"/>
    <lineage>
        <taxon>Eukaryota</taxon>
        <taxon>Metazoa</taxon>
        <taxon>Chordata</taxon>
        <taxon>Tunicata</taxon>
        <taxon>Ascidiacea</taxon>
        <taxon>Aplousobranchia</taxon>
        <taxon>Clavelinidae</taxon>
        <taxon>Clavelina</taxon>
    </lineage>
</organism>
<keyword evidence="3" id="KW-1185">Reference proteome</keyword>
<dbReference type="PANTHER" id="PTHR11781:SF22">
    <property type="entry name" value="TYPE I IODOTHYRONINE DEIODINASE"/>
    <property type="match status" value="1"/>
</dbReference>
<comment type="similarity">
    <text evidence="1">Belongs to the iodothyronine deiodinase family.</text>
</comment>
<name>A0ABP0F0G8_CLALP</name>
<dbReference type="PANTHER" id="PTHR11781">
    <property type="entry name" value="IODOTHYRONINE DEIODINASE"/>
    <property type="match status" value="1"/>
</dbReference>
<evidence type="ECO:0000313" key="3">
    <source>
        <dbReference type="Proteomes" id="UP001642483"/>
    </source>
</evidence>
<keyword evidence="1" id="KW-0893">Thyroid hormones biosynthesis</keyword>
<comment type="caution">
    <text evidence="2">The sequence shown here is derived from an EMBL/GenBank/DDBJ whole genome shotgun (WGS) entry which is preliminary data.</text>
</comment>
<protein>
    <recommendedName>
        <fullName evidence="1">Iodothyronine deiodinase</fullName>
    </recommendedName>
</protein>
<keyword evidence="1" id="KW-0560">Oxidoreductase</keyword>